<protein>
    <submittedName>
        <fullName evidence="4">N-acetyltransferase</fullName>
    </submittedName>
</protein>
<dbReference type="InterPro" id="IPR000182">
    <property type="entry name" value="GNAT_dom"/>
</dbReference>
<gene>
    <name evidence="4" type="primary">yobR</name>
    <name evidence="4" type="ORF">So717_07160</name>
</gene>
<evidence type="ECO:0000259" key="3">
    <source>
        <dbReference type="PROSITE" id="PS51186"/>
    </source>
</evidence>
<dbReference type="AlphaFoldDB" id="A0A640VKZ3"/>
<reference evidence="4 5" key="1">
    <citation type="submission" date="2019-12" db="EMBL/GenBank/DDBJ databases">
        <title>Roseobacter cerasinus sp. nov., isolated from seawater around aquaculture.</title>
        <authorList>
            <person name="Muramatsu S."/>
            <person name="Takabe Y."/>
            <person name="Mori K."/>
            <person name="Takaichi S."/>
            <person name="Hanada S."/>
        </authorList>
    </citation>
    <scope>NUCLEOTIDE SEQUENCE [LARGE SCALE GENOMIC DNA]</scope>
    <source>
        <strain evidence="4 5">AI77</strain>
    </source>
</reference>
<comment type="caution">
    <text evidence="4">The sequence shown here is derived from an EMBL/GenBank/DDBJ whole genome shotgun (WGS) entry which is preliminary data.</text>
</comment>
<proteinExistence type="predicted"/>
<dbReference type="Gene3D" id="3.40.630.30">
    <property type="match status" value="1"/>
</dbReference>
<evidence type="ECO:0000313" key="4">
    <source>
        <dbReference type="EMBL" id="GFE48963.1"/>
    </source>
</evidence>
<dbReference type="PROSITE" id="PS51186">
    <property type="entry name" value="GNAT"/>
    <property type="match status" value="1"/>
</dbReference>
<evidence type="ECO:0000256" key="1">
    <source>
        <dbReference type="ARBA" id="ARBA00022679"/>
    </source>
</evidence>
<dbReference type="Pfam" id="PF00583">
    <property type="entry name" value="Acetyltransf_1"/>
    <property type="match status" value="1"/>
</dbReference>
<dbReference type="GO" id="GO:0016747">
    <property type="term" value="F:acyltransferase activity, transferring groups other than amino-acyl groups"/>
    <property type="evidence" value="ECO:0007669"/>
    <property type="project" value="InterPro"/>
</dbReference>
<keyword evidence="5" id="KW-1185">Reference proteome</keyword>
<keyword evidence="2" id="KW-0012">Acyltransferase</keyword>
<dbReference type="InterPro" id="IPR050832">
    <property type="entry name" value="Bact_Acetyltransf"/>
</dbReference>
<organism evidence="4 5">
    <name type="scientific">Roseobacter cerasinus</name>
    <dbReference type="NCBI Taxonomy" id="2602289"/>
    <lineage>
        <taxon>Bacteria</taxon>
        <taxon>Pseudomonadati</taxon>
        <taxon>Pseudomonadota</taxon>
        <taxon>Alphaproteobacteria</taxon>
        <taxon>Rhodobacterales</taxon>
        <taxon>Roseobacteraceae</taxon>
        <taxon>Roseobacter</taxon>
    </lineage>
</organism>
<sequence length="241" mass="26250">MTSPDLFAATDATWPAAAYTQVGPWVLRDGQGGGKRVSATSPTAEARPADIPQAEAEMTARGQSLLFTLRPEQADIDAALARQGYDIIDPTNLWLAPIERLTDVSLPRVTAFCIWEPLAIMEEIWAKGGIGPERLAVMARAQEKTGILARWNEKPAGTAFAALHQGVCMVHAVEILPEQRRQGVASWVMRAAAFWAAARGARHISVLCTQANDGGNRLYSSLGFEVVGQYHYRQKNPQKVT</sequence>
<dbReference type="EMBL" id="BLIV01000001">
    <property type="protein sequence ID" value="GFE48963.1"/>
    <property type="molecule type" value="Genomic_DNA"/>
</dbReference>
<dbReference type="RefSeq" id="WP_159974810.1">
    <property type="nucleotide sequence ID" value="NZ_BLIV01000001.1"/>
</dbReference>
<accession>A0A640VKZ3</accession>
<name>A0A640VKZ3_9RHOB</name>
<keyword evidence="1 4" id="KW-0808">Transferase</keyword>
<dbReference type="OrthoDB" id="7301318at2"/>
<dbReference type="Proteomes" id="UP000436522">
    <property type="component" value="Unassembled WGS sequence"/>
</dbReference>
<dbReference type="PANTHER" id="PTHR43877">
    <property type="entry name" value="AMINOALKYLPHOSPHONATE N-ACETYLTRANSFERASE-RELATED-RELATED"/>
    <property type="match status" value="1"/>
</dbReference>
<dbReference type="SUPFAM" id="SSF55729">
    <property type="entry name" value="Acyl-CoA N-acyltransferases (Nat)"/>
    <property type="match status" value="1"/>
</dbReference>
<dbReference type="InterPro" id="IPR016181">
    <property type="entry name" value="Acyl_CoA_acyltransferase"/>
</dbReference>
<feature type="domain" description="N-acetyltransferase" evidence="3">
    <location>
        <begin position="104"/>
        <end position="241"/>
    </location>
</feature>
<evidence type="ECO:0000256" key="2">
    <source>
        <dbReference type="ARBA" id="ARBA00023315"/>
    </source>
</evidence>
<evidence type="ECO:0000313" key="5">
    <source>
        <dbReference type="Proteomes" id="UP000436522"/>
    </source>
</evidence>